<comment type="similarity">
    <text evidence="2">Belongs to the PTEN phosphatase protein family.</text>
</comment>
<dbReference type="PANTHER" id="PTHR12305:SF96">
    <property type="entry name" value="PHOSPHATIDYLINOSITOL 3,4,5-TRISPHOSPHATE 3-PHOSPHATASE AND PROTEIN-TYROSINE-PHOSPHATASE PTEN2A"/>
    <property type="match status" value="1"/>
</dbReference>
<feature type="region of interest" description="Disordered" evidence="4">
    <location>
        <begin position="1"/>
        <end position="31"/>
    </location>
</feature>
<keyword evidence="8" id="KW-1185">Reference proteome</keyword>
<sequence>MEPQQDDSSSSTTVIIPNIQHSASNGQVATVQETPSLISSWARSLKIPLPQQSDQQDPQPGNVGKSTFERFTSGLGLRVSPNSPTTDKSAESNSAAPQPGGLGSFTRGIMDSSINAIKAVQVKTRHIVSQNKRRYQEGEFDLDMTYITKNIIAMGFPAGHISSGLFGYFEGLYRNHMEEVIKFFETHHQGKYKVYNLCSERLYDASLFEGKVACFPFDDHNCPPIQLITLFCQSACSWLKEDPENIVVVHCKAGMARTGLMISSLLLYLKRYVKYFECILKNFNGESPPARRCMLRGLRLHKCPYWIRPSITISNHNGNNNSHDPMREHQISHLILMLVEQ</sequence>
<dbReference type="InterPro" id="IPR000387">
    <property type="entry name" value="Tyr_Pase_dom"/>
</dbReference>
<dbReference type="GO" id="GO:0005829">
    <property type="term" value="C:cytosol"/>
    <property type="evidence" value="ECO:0007669"/>
    <property type="project" value="TreeGrafter"/>
</dbReference>
<evidence type="ECO:0000259" key="6">
    <source>
        <dbReference type="PROSITE" id="PS51181"/>
    </source>
</evidence>
<gene>
    <name evidence="7" type="ORF">COCNU_16G000650</name>
</gene>
<evidence type="ECO:0000256" key="4">
    <source>
        <dbReference type="SAM" id="MobiDB-lite"/>
    </source>
</evidence>
<feature type="domain" description="Phosphatase tensin-type" evidence="6">
    <location>
        <begin position="133"/>
        <end position="330"/>
    </location>
</feature>
<evidence type="ECO:0000256" key="1">
    <source>
        <dbReference type="ARBA" id="ARBA00000536"/>
    </source>
</evidence>
<dbReference type="OrthoDB" id="266663at2759"/>
<protein>
    <submittedName>
        <fullName evidence="7">Putative Phosphatidylinositol 3,4,5-trisphosphate 3-phosphatase and protein-tyrosine-phosphatase PTEN2A</fullName>
    </submittedName>
</protein>
<accession>A0A8K0NDQ9</accession>
<feature type="compositionally biased region" description="Low complexity" evidence="4">
    <location>
        <begin position="48"/>
        <end position="60"/>
    </location>
</feature>
<dbReference type="InterPro" id="IPR029023">
    <property type="entry name" value="Tensin_phosphatase"/>
</dbReference>
<evidence type="ECO:0000256" key="3">
    <source>
        <dbReference type="ARBA" id="ARBA00022801"/>
    </source>
</evidence>
<dbReference type="EMBL" id="CM017887">
    <property type="protein sequence ID" value="KAG1370971.1"/>
    <property type="molecule type" value="Genomic_DNA"/>
</dbReference>
<evidence type="ECO:0000313" key="8">
    <source>
        <dbReference type="Proteomes" id="UP000797356"/>
    </source>
</evidence>
<feature type="compositionally biased region" description="Polar residues" evidence="4">
    <location>
        <begin position="80"/>
        <end position="96"/>
    </location>
</feature>
<proteinExistence type="inferred from homology"/>
<comment type="catalytic activity">
    <reaction evidence="1">
        <text>a 1,2-diacyl-sn-glycero-3-phospho-(1D-myo-inositol-3,4,5-trisphosphate) + H2O = a 1,2-diacyl-sn-glycero-3-phospho-(1D-myo-inositol-4,5-bisphosphate) + phosphate</text>
        <dbReference type="Rhea" id="RHEA:25017"/>
        <dbReference type="ChEBI" id="CHEBI:15377"/>
        <dbReference type="ChEBI" id="CHEBI:43474"/>
        <dbReference type="ChEBI" id="CHEBI:57836"/>
        <dbReference type="ChEBI" id="CHEBI:58456"/>
        <dbReference type="EC" id="3.1.3.67"/>
    </reaction>
</comment>
<evidence type="ECO:0000259" key="5">
    <source>
        <dbReference type="PROSITE" id="PS50056"/>
    </source>
</evidence>
<keyword evidence="3" id="KW-0378">Hydrolase</keyword>
<dbReference type="PROSITE" id="PS00383">
    <property type="entry name" value="TYR_PHOSPHATASE_1"/>
    <property type="match status" value="1"/>
</dbReference>
<dbReference type="Pfam" id="PF22785">
    <property type="entry name" value="Tc-R-P"/>
    <property type="match status" value="1"/>
</dbReference>
<dbReference type="GO" id="GO:0016314">
    <property type="term" value="F:phosphatidylinositol-3,4,5-trisphosphate 3-phosphatase activity"/>
    <property type="evidence" value="ECO:0007669"/>
    <property type="project" value="UniProtKB-EC"/>
</dbReference>
<organism evidence="7 8">
    <name type="scientific">Cocos nucifera</name>
    <name type="common">Coconut palm</name>
    <dbReference type="NCBI Taxonomy" id="13894"/>
    <lineage>
        <taxon>Eukaryota</taxon>
        <taxon>Viridiplantae</taxon>
        <taxon>Streptophyta</taxon>
        <taxon>Embryophyta</taxon>
        <taxon>Tracheophyta</taxon>
        <taxon>Spermatophyta</taxon>
        <taxon>Magnoliopsida</taxon>
        <taxon>Liliopsida</taxon>
        <taxon>Arecaceae</taxon>
        <taxon>Arecoideae</taxon>
        <taxon>Cocoseae</taxon>
        <taxon>Attaleinae</taxon>
        <taxon>Cocos</taxon>
    </lineage>
</organism>
<comment type="caution">
    <text evidence="7">The sequence shown here is derived from an EMBL/GenBank/DDBJ whole genome shotgun (WGS) entry which is preliminary data.</text>
</comment>
<dbReference type="PANTHER" id="PTHR12305">
    <property type="entry name" value="PHOSPHATASE WITH HOMOLOGY TO TENSIN"/>
    <property type="match status" value="1"/>
</dbReference>
<dbReference type="PROSITE" id="PS51181">
    <property type="entry name" value="PPASE_TENSIN"/>
    <property type="match status" value="1"/>
</dbReference>
<dbReference type="Gene3D" id="3.90.190.10">
    <property type="entry name" value="Protein tyrosine phosphatase superfamily"/>
    <property type="match status" value="1"/>
</dbReference>
<reference evidence="7" key="2">
    <citation type="submission" date="2019-07" db="EMBL/GenBank/DDBJ databases">
        <authorList>
            <person name="Yang Y."/>
            <person name="Bocs S."/>
            <person name="Baudouin L."/>
        </authorList>
    </citation>
    <scope>NUCLEOTIDE SEQUENCE</scope>
    <source>
        <tissue evidence="7">Spear leaf of Hainan Tall coconut</tissue>
    </source>
</reference>
<evidence type="ECO:0000313" key="7">
    <source>
        <dbReference type="EMBL" id="KAG1370971.1"/>
    </source>
</evidence>
<reference evidence="7" key="1">
    <citation type="journal article" date="2017" name="Gigascience">
        <title>The genome draft of coconut (Cocos nucifera).</title>
        <authorList>
            <person name="Xiao Y."/>
            <person name="Xu P."/>
            <person name="Fan H."/>
            <person name="Baudouin L."/>
            <person name="Xia W."/>
            <person name="Bocs S."/>
            <person name="Xu J."/>
            <person name="Li Q."/>
            <person name="Guo A."/>
            <person name="Zhou L."/>
            <person name="Li J."/>
            <person name="Wu Y."/>
            <person name="Ma Z."/>
            <person name="Armero A."/>
            <person name="Issali A.E."/>
            <person name="Liu N."/>
            <person name="Peng M."/>
            <person name="Yang Y."/>
        </authorList>
    </citation>
    <scope>NUCLEOTIDE SEQUENCE</scope>
    <source>
        <tissue evidence="7">Spear leaf of Hainan Tall coconut</tissue>
    </source>
</reference>
<dbReference type="InterPro" id="IPR051281">
    <property type="entry name" value="Dual-spec_lipid-protein_phosph"/>
</dbReference>
<dbReference type="InterPro" id="IPR055183">
    <property type="entry name" value="PTEN2A/B_C2"/>
</dbReference>
<feature type="domain" description="Tyrosine specific protein phosphatases" evidence="5">
    <location>
        <begin position="241"/>
        <end position="279"/>
    </location>
</feature>
<dbReference type="FunFam" id="3.90.190.10:FF:000053">
    <property type="entry name" value="Phosphatidylinositol 3,4,5-trisphosphate 3-phosphatase TPTE2"/>
    <property type="match status" value="1"/>
</dbReference>
<dbReference type="InterPro" id="IPR029021">
    <property type="entry name" value="Prot-tyrosine_phosphatase-like"/>
</dbReference>
<dbReference type="SUPFAM" id="SSF52799">
    <property type="entry name" value="(Phosphotyrosine protein) phosphatases II"/>
    <property type="match status" value="1"/>
</dbReference>
<dbReference type="Pfam" id="PF22918">
    <property type="entry name" value="PTEN2_C2"/>
    <property type="match status" value="1"/>
</dbReference>
<evidence type="ECO:0000256" key="2">
    <source>
        <dbReference type="ARBA" id="ARBA00007881"/>
    </source>
</evidence>
<feature type="region of interest" description="Disordered" evidence="4">
    <location>
        <begin position="43"/>
        <end position="104"/>
    </location>
</feature>
<dbReference type="InterPro" id="IPR016130">
    <property type="entry name" value="Tyr_Pase_AS"/>
</dbReference>
<name>A0A8K0NDQ9_COCNU</name>
<dbReference type="PROSITE" id="PS50056">
    <property type="entry name" value="TYR_PHOSPHATASE_2"/>
    <property type="match status" value="1"/>
</dbReference>
<dbReference type="AlphaFoldDB" id="A0A8K0NDQ9"/>
<dbReference type="Proteomes" id="UP000797356">
    <property type="component" value="Chromosome 16"/>
</dbReference>